<dbReference type="AlphaFoldDB" id="A0A6A5U3R9"/>
<gene>
    <name evidence="1" type="ORF">CC80DRAFT_302041</name>
</gene>
<reference evidence="1" key="1">
    <citation type="journal article" date="2020" name="Stud. Mycol.">
        <title>101 Dothideomycetes genomes: a test case for predicting lifestyles and emergence of pathogens.</title>
        <authorList>
            <person name="Haridas S."/>
            <person name="Albert R."/>
            <person name="Binder M."/>
            <person name="Bloem J."/>
            <person name="Labutti K."/>
            <person name="Salamov A."/>
            <person name="Andreopoulos B."/>
            <person name="Baker S."/>
            <person name="Barry K."/>
            <person name="Bills G."/>
            <person name="Bluhm B."/>
            <person name="Cannon C."/>
            <person name="Castanera R."/>
            <person name="Culley D."/>
            <person name="Daum C."/>
            <person name="Ezra D."/>
            <person name="Gonzalez J."/>
            <person name="Henrissat B."/>
            <person name="Kuo A."/>
            <person name="Liang C."/>
            <person name="Lipzen A."/>
            <person name="Lutzoni F."/>
            <person name="Magnuson J."/>
            <person name="Mondo S."/>
            <person name="Nolan M."/>
            <person name="Ohm R."/>
            <person name="Pangilinan J."/>
            <person name="Park H.-J."/>
            <person name="Ramirez L."/>
            <person name="Alfaro M."/>
            <person name="Sun H."/>
            <person name="Tritt A."/>
            <person name="Yoshinaga Y."/>
            <person name="Zwiers L.-H."/>
            <person name="Turgeon B."/>
            <person name="Goodwin S."/>
            <person name="Spatafora J."/>
            <person name="Crous P."/>
            <person name="Grigoriev I."/>
        </authorList>
    </citation>
    <scope>NUCLEOTIDE SEQUENCE</scope>
    <source>
        <strain evidence="1">CBS 675.92</strain>
    </source>
</reference>
<name>A0A6A5U3R9_9PLEO</name>
<evidence type="ECO:0000313" key="1">
    <source>
        <dbReference type="EMBL" id="KAF1959525.1"/>
    </source>
</evidence>
<dbReference type="Proteomes" id="UP000800035">
    <property type="component" value="Unassembled WGS sequence"/>
</dbReference>
<protein>
    <submittedName>
        <fullName evidence="1">Uncharacterized protein</fullName>
    </submittedName>
</protein>
<evidence type="ECO:0000313" key="2">
    <source>
        <dbReference type="Proteomes" id="UP000800035"/>
    </source>
</evidence>
<keyword evidence="2" id="KW-1185">Reference proteome</keyword>
<sequence length="112" mass="13094">MPHSRFPASGDATATNLTCLQTLFQLSCSCFSFVLQKISTIYRFRRSQDTVNPWCVRSQFDLFSGNLRSDAFFATVKHRITTWLKHHSQHIKYISKRSRLPWEPQAPEKRTT</sequence>
<dbReference type="EMBL" id="ML976984">
    <property type="protein sequence ID" value="KAF1959525.1"/>
    <property type="molecule type" value="Genomic_DNA"/>
</dbReference>
<dbReference type="PROSITE" id="PS51257">
    <property type="entry name" value="PROKAR_LIPOPROTEIN"/>
    <property type="match status" value="1"/>
</dbReference>
<accession>A0A6A5U3R9</accession>
<organism evidence="1 2">
    <name type="scientific">Byssothecium circinans</name>
    <dbReference type="NCBI Taxonomy" id="147558"/>
    <lineage>
        <taxon>Eukaryota</taxon>
        <taxon>Fungi</taxon>
        <taxon>Dikarya</taxon>
        <taxon>Ascomycota</taxon>
        <taxon>Pezizomycotina</taxon>
        <taxon>Dothideomycetes</taxon>
        <taxon>Pleosporomycetidae</taxon>
        <taxon>Pleosporales</taxon>
        <taxon>Massarineae</taxon>
        <taxon>Massarinaceae</taxon>
        <taxon>Byssothecium</taxon>
    </lineage>
</organism>
<proteinExistence type="predicted"/>